<evidence type="ECO:0000313" key="1">
    <source>
        <dbReference type="EMBL" id="KAK7063480.1"/>
    </source>
</evidence>
<comment type="caution">
    <text evidence="1">The sequence shown here is derived from an EMBL/GenBank/DDBJ whole genome shotgun (WGS) entry which is preliminary data.</text>
</comment>
<accession>A0AAW0EFK2</accession>
<evidence type="ECO:0000313" key="2">
    <source>
        <dbReference type="Proteomes" id="UP001362999"/>
    </source>
</evidence>
<reference evidence="1 2" key="1">
    <citation type="journal article" date="2024" name="J Genomics">
        <title>Draft genome sequencing and assembly of Favolaschia claudopus CIRM-BRFM 2984 isolated from oak limbs.</title>
        <authorList>
            <person name="Navarro D."/>
            <person name="Drula E."/>
            <person name="Chaduli D."/>
            <person name="Cazenave R."/>
            <person name="Ahrendt S."/>
            <person name="Wang J."/>
            <person name="Lipzen A."/>
            <person name="Daum C."/>
            <person name="Barry K."/>
            <person name="Grigoriev I.V."/>
            <person name="Favel A."/>
            <person name="Rosso M.N."/>
            <person name="Martin F."/>
        </authorList>
    </citation>
    <scope>NUCLEOTIDE SEQUENCE [LARGE SCALE GENOMIC DNA]</scope>
    <source>
        <strain evidence="1 2">CIRM-BRFM 2984</strain>
    </source>
</reference>
<name>A0AAW0EFK2_9AGAR</name>
<dbReference type="EMBL" id="JAWWNJ010000001">
    <property type="protein sequence ID" value="KAK7063480.1"/>
    <property type="molecule type" value="Genomic_DNA"/>
</dbReference>
<sequence>MDSVLIPDCLKCCSNCGIPLLLQSTSEDSPHWSLPSRLLTTNDAATDEEATGIADMITNLKSRVSNLEESLNYVRAIYGHLQNQRKTALTELRRGEGALSVVRRLPEDILCEIFLHTLSDESNRRRSHLMDRSPWVLGRVCSRWRSVSIGYAKLWTHIDTEIPRPLLEMQLERSAHSPLSVRLLYSNVDDCQPLISRSNRWESANLQMGVRMLASLEPIHGQLPLLRRLKCTDSTGVGPCAAFQVAPNLTTVILTGKPTLELPWSQLTRLQQRIPSMNNFDQLDCARNLVELSLTHPVPRSLLLQRASEEAVRVLEFPCLRRLYIEDGQFLVFMDLPALEDIYVRDTASHLRELIDRSFCRLLRVTSMDEVFDFISVLTRSPALLELRIKPLYDRLAILIPALAVEHGFEPLCPKLSSISLGISPDINRSRGLVNMVDSRLHCAGCSPIKFCYIIDTYNPSAPQHASATLAELARRGTIAEWRVQKPATRRMDEWREEFPH</sequence>
<evidence type="ECO:0008006" key="3">
    <source>
        <dbReference type="Google" id="ProtNLM"/>
    </source>
</evidence>
<keyword evidence="2" id="KW-1185">Reference proteome</keyword>
<protein>
    <recommendedName>
        <fullName evidence="3">F-box domain-containing protein</fullName>
    </recommendedName>
</protein>
<proteinExistence type="predicted"/>
<organism evidence="1 2">
    <name type="scientific">Favolaschia claudopus</name>
    <dbReference type="NCBI Taxonomy" id="2862362"/>
    <lineage>
        <taxon>Eukaryota</taxon>
        <taxon>Fungi</taxon>
        <taxon>Dikarya</taxon>
        <taxon>Basidiomycota</taxon>
        <taxon>Agaricomycotina</taxon>
        <taxon>Agaricomycetes</taxon>
        <taxon>Agaricomycetidae</taxon>
        <taxon>Agaricales</taxon>
        <taxon>Marasmiineae</taxon>
        <taxon>Mycenaceae</taxon>
        <taxon>Favolaschia</taxon>
    </lineage>
</organism>
<gene>
    <name evidence="1" type="ORF">R3P38DRAFT_2491832</name>
</gene>
<dbReference type="AlphaFoldDB" id="A0AAW0EFK2"/>
<dbReference type="Proteomes" id="UP001362999">
    <property type="component" value="Unassembled WGS sequence"/>
</dbReference>